<dbReference type="InterPro" id="IPR029787">
    <property type="entry name" value="Nucleotide_cyclase"/>
</dbReference>
<dbReference type="CDD" id="cd01948">
    <property type="entry name" value="EAL"/>
    <property type="match status" value="1"/>
</dbReference>
<dbReference type="Proteomes" id="UP000534783">
    <property type="component" value="Unassembled WGS sequence"/>
</dbReference>
<dbReference type="FunFam" id="3.30.70.270:FF:000001">
    <property type="entry name" value="Diguanylate cyclase domain protein"/>
    <property type="match status" value="1"/>
</dbReference>
<dbReference type="FunFam" id="3.20.20.450:FF:000001">
    <property type="entry name" value="Cyclic di-GMP phosphodiesterase yahA"/>
    <property type="match status" value="1"/>
</dbReference>
<evidence type="ECO:0000313" key="6">
    <source>
        <dbReference type="EMBL" id="NKE71953.1"/>
    </source>
</evidence>
<comment type="caution">
    <text evidence="6">The sequence shown here is derived from an EMBL/GenBank/DDBJ whole genome shotgun (WGS) entry which is preliminary data.</text>
</comment>
<dbReference type="GO" id="GO:0000160">
    <property type="term" value="P:phosphorelay signal transduction system"/>
    <property type="evidence" value="ECO:0007669"/>
    <property type="project" value="InterPro"/>
</dbReference>
<evidence type="ECO:0000259" key="3">
    <source>
        <dbReference type="PROSITE" id="PS50110"/>
    </source>
</evidence>
<dbReference type="CDD" id="cd00156">
    <property type="entry name" value="REC"/>
    <property type="match status" value="1"/>
</dbReference>
<dbReference type="SMART" id="SM00052">
    <property type="entry name" value="EAL"/>
    <property type="match status" value="1"/>
</dbReference>
<evidence type="ECO:0000259" key="5">
    <source>
        <dbReference type="PROSITE" id="PS50887"/>
    </source>
</evidence>
<dbReference type="EMBL" id="VTOW01000002">
    <property type="protein sequence ID" value="NKE71953.1"/>
    <property type="molecule type" value="Genomic_DNA"/>
</dbReference>
<feature type="modified residue" description="4-aspartylphosphate" evidence="2">
    <location>
        <position position="94"/>
    </location>
</feature>
<dbReference type="PROSITE" id="PS50887">
    <property type="entry name" value="GGDEF"/>
    <property type="match status" value="1"/>
</dbReference>
<dbReference type="Pfam" id="PF00990">
    <property type="entry name" value="GGDEF"/>
    <property type="match status" value="1"/>
</dbReference>
<sequence>MWVKCRRSSSASLGIPVELPTEQHRPLLDRSIRIDSPMTDKPQETILIVEDDETTAVLERRCLERAGYKILTAATAQEGEERVVEGEIDLVLLDYTLPKGMTGLDFYMNLKAKGEDLPVIMVTAFSDEATIIKALRSGVRDFVTKSTAYLDYLPEAVERVLSDERTKKALARSEGELKRSASLILSTLEATADGLLVVDQDGKMIRFNRKFATMWRIPQRILDTKDNTQALKFVMTQLKDPKRFLAKIKEVYANPLAESFDLLEFKDGRVFEQLSQPHLLDGQPVGRVWSFRDVSDWKRAEERLIDLAHFDQLTGLPNRTLFQDRLRQALPQASRNGKLVALLFLDLDRFKLVNDSLGHTVGDLLLKEAAGRLTHCVRKSDTVARLGGDEFTVVLTNITSVHDAAKVAQKILDDFSRPFGLQGPELFVTPSIGITLYPFDGDDIDLLLKNADTAMYRAKQMGRNNYQFYSAEMNTATIAQLTLESSLRYALKREEFRIHYQPQVDLKTGCITSVEALLRWQHPSLGLVSPQDFIPIAEETGLIVPIGEWVLRTACAQAAAWQKANLPLMHMVVNLSIRQFKQPQLIETVERILGETGLSPRHLGLELTESMLMENEERTVSILTELNKLGVQISIDDFGTGYSSLRYLKCFPIHILKIDQSFVREIETNATDAAIVTSIIALARNLGLKVVAEGVESAAQLKFLRANGCDGMQGYYFSKPLSSEALEKKLSAPWSMQLDQEE</sequence>
<comment type="catalytic activity">
    <reaction evidence="1">
        <text>3',3'-c-di-GMP + H2O = 5'-phosphoguanylyl(3'-&gt;5')guanosine + H(+)</text>
        <dbReference type="Rhea" id="RHEA:24902"/>
        <dbReference type="ChEBI" id="CHEBI:15377"/>
        <dbReference type="ChEBI" id="CHEBI:15378"/>
        <dbReference type="ChEBI" id="CHEBI:58754"/>
        <dbReference type="ChEBI" id="CHEBI:58805"/>
        <dbReference type="EC" id="3.1.4.52"/>
    </reaction>
    <physiologicalReaction direction="left-to-right" evidence="1">
        <dbReference type="Rhea" id="RHEA:24903"/>
    </physiologicalReaction>
</comment>
<keyword evidence="2" id="KW-0597">Phosphoprotein</keyword>
<dbReference type="NCBIfam" id="TIGR00254">
    <property type="entry name" value="GGDEF"/>
    <property type="match status" value="1"/>
</dbReference>
<organism evidence="6 7">
    <name type="scientific">Candidatus Manganitrophus noduliformans</name>
    <dbReference type="NCBI Taxonomy" id="2606439"/>
    <lineage>
        <taxon>Bacteria</taxon>
        <taxon>Pseudomonadati</taxon>
        <taxon>Nitrospirota</taxon>
        <taxon>Nitrospiria</taxon>
        <taxon>Candidatus Troglogloeales</taxon>
        <taxon>Candidatus Manganitrophaceae</taxon>
        <taxon>Candidatus Manganitrophus</taxon>
    </lineage>
</organism>
<evidence type="ECO:0000256" key="1">
    <source>
        <dbReference type="ARBA" id="ARBA00051114"/>
    </source>
</evidence>
<dbReference type="GO" id="GO:0071111">
    <property type="term" value="F:cyclic-guanylate-specific phosphodiesterase activity"/>
    <property type="evidence" value="ECO:0007669"/>
    <property type="project" value="UniProtKB-EC"/>
</dbReference>
<dbReference type="CDD" id="cd01949">
    <property type="entry name" value="GGDEF"/>
    <property type="match status" value="1"/>
</dbReference>
<accession>A0A7X6DR98</accession>
<dbReference type="GO" id="GO:0071732">
    <property type="term" value="P:cellular response to nitric oxide"/>
    <property type="evidence" value="ECO:0007669"/>
    <property type="project" value="UniProtKB-ARBA"/>
</dbReference>
<dbReference type="Pfam" id="PF00072">
    <property type="entry name" value="Response_reg"/>
    <property type="match status" value="1"/>
</dbReference>
<feature type="domain" description="EAL" evidence="4">
    <location>
        <begin position="480"/>
        <end position="734"/>
    </location>
</feature>
<feature type="domain" description="GGDEF" evidence="5">
    <location>
        <begin position="338"/>
        <end position="471"/>
    </location>
</feature>
<dbReference type="InterPro" id="IPR035919">
    <property type="entry name" value="EAL_sf"/>
</dbReference>
<dbReference type="PANTHER" id="PTHR44757:SF2">
    <property type="entry name" value="BIOFILM ARCHITECTURE MAINTENANCE PROTEIN MBAA"/>
    <property type="match status" value="1"/>
</dbReference>
<dbReference type="Gene3D" id="3.30.70.270">
    <property type="match status" value="1"/>
</dbReference>
<protein>
    <submittedName>
        <fullName evidence="6">EAL domain-containing protein</fullName>
    </submittedName>
</protein>
<dbReference type="SUPFAM" id="SSF55785">
    <property type="entry name" value="PYP-like sensor domain (PAS domain)"/>
    <property type="match status" value="1"/>
</dbReference>
<dbReference type="AlphaFoldDB" id="A0A7X6DR98"/>
<dbReference type="SMART" id="SM00267">
    <property type="entry name" value="GGDEF"/>
    <property type="match status" value="1"/>
</dbReference>
<dbReference type="InterPro" id="IPR011006">
    <property type="entry name" value="CheY-like_superfamily"/>
</dbReference>
<dbReference type="SUPFAM" id="SSF141868">
    <property type="entry name" value="EAL domain-like"/>
    <property type="match status" value="1"/>
</dbReference>
<reference evidence="6 7" key="1">
    <citation type="journal article" date="2020" name="Nature">
        <title>Bacterial chemolithoautotrophy via manganese oxidation.</title>
        <authorList>
            <person name="Yu H."/>
            <person name="Leadbetter J.R."/>
        </authorList>
    </citation>
    <scope>NUCLEOTIDE SEQUENCE [LARGE SCALE GENOMIC DNA]</scope>
    <source>
        <strain evidence="6 7">Mn-1</strain>
    </source>
</reference>
<dbReference type="InterPro" id="IPR001633">
    <property type="entry name" value="EAL_dom"/>
</dbReference>
<feature type="domain" description="Response regulatory" evidence="3">
    <location>
        <begin position="45"/>
        <end position="160"/>
    </location>
</feature>
<dbReference type="InterPro" id="IPR001789">
    <property type="entry name" value="Sig_transdc_resp-reg_receiver"/>
</dbReference>
<dbReference type="InterPro" id="IPR043128">
    <property type="entry name" value="Rev_trsase/Diguanyl_cyclase"/>
</dbReference>
<dbReference type="PROSITE" id="PS50883">
    <property type="entry name" value="EAL"/>
    <property type="match status" value="1"/>
</dbReference>
<dbReference type="Pfam" id="PF00563">
    <property type="entry name" value="EAL"/>
    <property type="match status" value="1"/>
</dbReference>
<proteinExistence type="predicted"/>
<evidence type="ECO:0000256" key="2">
    <source>
        <dbReference type="PROSITE-ProRule" id="PRU00169"/>
    </source>
</evidence>
<keyword evidence="7" id="KW-1185">Reference proteome</keyword>
<dbReference type="InterPro" id="IPR000160">
    <property type="entry name" value="GGDEF_dom"/>
</dbReference>
<gene>
    <name evidence="6" type="ORF">MNODULE_14485</name>
</gene>
<dbReference type="Gene3D" id="3.30.450.20">
    <property type="entry name" value="PAS domain"/>
    <property type="match status" value="1"/>
</dbReference>
<name>A0A7X6DR98_9BACT</name>
<dbReference type="SUPFAM" id="SSF55073">
    <property type="entry name" value="Nucleotide cyclase"/>
    <property type="match status" value="1"/>
</dbReference>
<dbReference type="Gene3D" id="3.40.50.2300">
    <property type="match status" value="1"/>
</dbReference>
<evidence type="ECO:0000313" key="7">
    <source>
        <dbReference type="Proteomes" id="UP000534783"/>
    </source>
</evidence>
<dbReference type="InterPro" id="IPR035965">
    <property type="entry name" value="PAS-like_dom_sf"/>
</dbReference>
<dbReference type="SMART" id="SM00448">
    <property type="entry name" value="REC"/>
    <property type="match status" value="1"/>
</dbReference>
<dbReference type="SUPFAM" id="SSF52172">
    <property type="entry name" value="CheY-like"/>
    <property type="match status" value="1"/>
</dbReference>
<evidence type="ECO:0000259" key="4">
    <source>
        <dbReference type="PROSITE" id="PS50883"/>
    </source>
</evidence>
<dbReference type="Gene3D" id="3.20.20.450">
    <property type="entry name" value="EAL domain"/>
    <property type="match status" value="1"/>
</dbReference>
<dbReference type="PROSITE" id="PS50110">
    <property type="entry name" value="RESPONSE_REGULATORY"/>
    <property type="match status" value="1"/>
</dbReference>
<dbReference type="PANTHER" id="PTHR44757">
    <property type="entry name" value="DIGUANYLATE CYCLASE DGCP"/>
    <property type="match status" value="1"/>
</dbReference>
<dbReference type="InterPro" id="IPR052155">
    <property type="entry name" value="Biofilm_reg_signaling"/>
</dbReference>